<evidence type="ECO:0000313" key="1">
    <source>
        <dbReference type="EMBL" id="KAI3693482.1"/>
    </source>
</evidence>
<organism evidence="1 2">
    <name type="scientific">Arctium lappa</name>
    <name type="common">Greater burdock</name>
    <name type="synonym">Lappa major</name>
    <dbReference type="NCBI Taxonomy" id="4217"/>
    <lineage>
        <taxon>Eukaryota</taxon>
        <taxon>Viridiplantae</taxon>
        <taxon>Streptophyta</taxon>
        <taxon>Embryophyta</taxon>
        <taxon>Tracheophyta</taxon>
        <taxon>Spermatophyta</taxon>
        <taxon>Magnoliopsida</taxon>
        <taxon>eudicotyledons</taxon>
        <taxon>Gunneridae</taxon>
        <taxon>Pentapetalae</taxon>
        <taxon>asterids</taxon>
        <taxon>campanulids</taxon>
        <taxon>Asterales</taxon>
        <taxon>Asteraceae</taxon>
        <taxon>Carduoideae</taxon>
        <taxon>Cardueae</taxon>
        <taxon>Arctiinae</taxon>
        <taxon>Arctium</taxon>
    </lineage>
</organism>
<reference evidence="1 2" key="2">
    <citation type="journal article" date="2022" name="Mol. Ecol. Resour.">
        <title>The genomes of chicory, endive, great burdock and yacon provide insights into Asteraceae paleo-polyploidization history and plant inulin production.</title>
        <authorList>
            <person name="Fan W."/>
            <person name="Wang S."/>
            <person name="Wang H."/>
            <person name="Wang A."/>
            <person name="Jiang F."/>
            <person name="Liu H."/>
            <person name="Zhao H."/>
            <person name="Xu D."/>
            <person name="Zhang Y."/>
        </authorList>
    </citation>
    <scope>NUCLEOTIDE SEQUENCE [LARGE SCALE GENOMIC DNA]</scope>
    <source>
        <strain evidence="2">cv. Niubang</strain>
    </source>
</reference>
<dbReference type="EMBL" id="CM042057">
    <property type="protein sequence ID" value="KAI3693482.1"/>
    <property type="molecule type" value="Genomic_DNA"/>
</dbReference>
<accession>A0ACB8Z6R4</accession>
<comment type="caution">
    <text evidence="1">The sequence shown here is derived from an EMBL/GenBank/DDBJ whole genome shotgun (WGS) entry which is preliminary data.</text>
</comment>
<proteinExistence type="predicted"/>
<sequence>MKSTHFTHHRGSDLVLIWVHILGLSPSLYLRSGANLQLYKVLISNCQLSTHGFKSQSPLFQIEHRS</sequence>
<dbReference type="Proteomes" id="UP001055879">
    <property type="component" value="Linkage Group LG11"/>
</dbReference>
<reference evidence="2" key="1">
    <citation type="journal article" date="2022" name="Mol. Ecol. Resour.">
        <title>The genomes of chicory, endive, great burdock and yacon provide insights into Asteraceae palaeo-polyploidization history and plant inulin production.</title>
        <authorList>
            <person name="Fan W."/>
            <person name="Wang S."/>
            <person name="Wang H."/>
            <person name="Wang A."/>
            <person name="Jiang F."/>
            <person name="Liu H."/>
            <person name="Zhao H."/>
            <person name="Xu D."/>
            <person name="Zhang Y."/>
        </authorList>
    </citation>
    <scope>NUCLEOTIDE SEQUENCE [LARGE SCALE GENOMIC DNA]</scope>
    <source>
        <strain evidence="2">cv. Niubang</strain>
    </source>
</reference>
<protein>
    <submittedName>
        <fullName evidence="1">Uncharacterized protein</fullName>
    </submittedName>
</protein>
<name>A0ACB8Z6R4_ARCLA</name>
<evidence type="ECO:0000313" key="2">
    <source>
        <dbReference type="Proteomes" id="UP001055879"/>
    </source>
</evidence>
<keyword evidence="2" id="KW-1185">Reference proteome</keyword>
<gene>
    <name evidence="1" type="ORF">L6452_33317</name>
</gene>